<dbReference type="AlphaFoldDB" id="G2QCR7"/>
<name>G2QCR7_THET4</name>
<accession>G2QCR7</accession>
<dbReference type="EMBL" id="CP003004">
    <property type="protein sequence ID" value="AEO58189.1"/>
    <property type="molecule type" value="Genomic_DNA"/>
</dbReference>
<organism evidence="2 3">
    <name type="scientific">Thermothelomyces thermophilus (strain ATCC 42464 / BCRC 31852 / DSM 1799)</name>
    <name type="common">Sporotrichum thermophile</name>
    <dbReference type="NCBI Taxonomy" id="573729"/>
    <lineage>
        <taxon>Eukaryota</taxon>
        <taxon>Fungi</taxon>
        <taxon>Dikarya</taxon>
        <taxon>Ascomycota</taxon>
        <taxon>Pezizomycotina</taxon>
        <taxon>Sordariomycetes</taxon>
        <taxon>Sordariomycetidae</taxon>
        <taxon>Sordariales</taxon>
        <taxon>Chaetomiaceae</taxon>
        <taxon>Thermothelomyces</taxon>
    </lineage>
</organism>
<dbReference type="HOGENOM" id="CLU_024135_0_0_1"/>
<evidence type="ECO:0000313" key="2">
    <source>
        <dbReference type="EMBL" id="AEO58189.1"/>
    </source>
</evidence>
<dbReference type="eggNOG" id="ENOG502S2VY">
    <property type="taxonomic scope" value="Eukaryota"/>
</dbReference>
<protein>
    <submittedName>
        <fullName evidence="2">Uncharacterized protein</fullName>
    </submittedName>
</protein>
<feature type="region of interest" description="Disordered" evidence="1">
    <location>
        <begin position="47"/>
        <end position="69"/>
    </location>
</feature>
<dbReference type="RefSeq" id="XP_003663434.1">
    <property type="nucleotide sequence ID" value="XM_003663386.1"/>
</dbReference>
<dbReference type="KEGG" id="mtm:MYCTH_2305382"/>
<evidence type="ECO:0000256" key="1">
    <source>
        <dbReference type="SAM" id="MobiDB-lite"/>
    </source>
</evidence>
<reference evidence="2 3" key="1">
    <citation type="journal article" date="2011" name="Nat. Biotechnol.">
        <title>Comparative genomic analysis of the thermophilic biomass-degrading fungi Myceliophthora thermophila and Thielavia terrestris.</title>
        <authorList>
            <person name="Berka R.M."/>
            <person name="Grigoriev I.V."/>
            <person name="Otillar R."/>
            <person name="Salamov A."/>
            <person name="Grimwood J."/>
            <person name="Reid I."/>
            <person name="Ishmael N."/>
            <person name="John T."/>
            <person name="Darmond C."/>
            <person name="Moisan M.-C."/>
            <person name="Henrissat B."/>
            <person name="Coutinho P.M."/>
            <person name="Lombard V."/>
            <person name="Natvig D.O."/>
            <person name="Lindquist E."/>
            <person name="Schmutz J."/>
            <person name="Lucas S."/>
            <person name="Harris P."/>
            <person name="Powlowski J."/>
            <person name="Bellemare A."/>
            <person name="Taylor D."/>
            <person name="Butler G."/>
            <person name="de Vries R.P."/>
            <person name="Allijn I.E."/>
            <person name="van den Brink J."/>
            <person name="Ushinsky S."/>
            <person name="Storms R."/>
            <person name="Powell A.J."/>
            <person name="Paulsen I.T."/>
            <person name="Elbourne L.D.H."/>
            <person name="Baker S.E."/>
            <person name="Magnuson J."/>
            <person name="LaBoissiere S."/>
            <person name="Clutterbuck A.J."/>
            <person name="Martinez D."/>
            <person name="Wogulis M."/>
            <person name="de Leon A.L."/>
            <person name="Rey M.W."/>
            <person name="Tsang A."/>
        </authorList>
    </citation>
    <scope>NUCLEOTIDE SEQUENCE [LARGE SCALE GENOMIC DNA]</scope>
    <source>
        <strain evidence="3">ATCC 42464 / BCRC 31852 / DSM 1799</strain>
    </source>
</reference>
<proteinExistence type="predicted"/>
<dbReference type="STRING" id="573729.G2QCR7"/>
<gene>
    <name evidence="2" type="ORF">MYCTH_2305382</name>
</gene>
<feature type="compositionally biased region" description="Low complexity" evidence="1">
    <location>
        <begin position="48"/>
        <end position="64"/>
    </location>
</feature>
<dbReference type="OMA" id="FIMHIFH"/>
<dbReference type="GeneID" id="11509390"/>
<keyword evidence="3" id="KW-1185">Reference proteome</keyword>
<dbReference type="InParanoid" id="G2QCR7"/>
<dbReference type="OrthoDB" id="2522565at2759"/>
<sequence>MILRDLRRLALLVGPFAVLLLLSASLWRSHTDGLRSQVGAFLVTYGPSASRSSSSSSSSSSSASLRKPRLTPNETHYEVFSQSTPDAEFFDIRFDEDVLTPSVIPHPKLNDTWYVVAQLPAKREKGGIDVWAEEVGCLAQFYKGALMCIENTQPLPYEPTLNGNCKGNVELLNLQRGPREARVFFGPKNPWTAYGSNSAIGCYGQFIQDFRALDVLAPEWTANAAHPDFRVGSEIRRSPQSNPVQKDYFLFWDKDDAMHVHYNMFPTRGYAKLEAQGKTGPDLAGKTAKSDTKCLRRYLPKLSDKSQSIRQATNSLRVTLCSRAEAKCTPHDGNTFIMTLVQHQTDFVHHSEYEPYVVLFRQHPPFELYAVSRRPLWISGRTRREGLPADIVSVTSVNWRDRGLNYHGYLDDVVMLAFQYGNRHSAGIDVRAGDLLVDLGLCQDSS</sequence>
<dbReference type="VEuPathDB" id="FungiDB:MYCTH_2305382"/>
<dbReference type="Proteomes" id="UP000007322">
    <property type="component" value="Chromosome 3"/>
</dbReference>
<evidence type="ECO:0000313" key="3">
    <source>
        <dbReference type="Proteomes" id="UP000007322"/>
    </source>
</evidence>